<keyword evidence="2" id="KW-1185">Reference proteome</keyword>
<name>A0AAD8E1R3_DIPPU</name>
<dbReference type="Proteomes" id="UP001233999">
    <property type="component" value="Unassembled WGS sequence"/>
</dbReference>
<dbReference type="EMBL" id="JASPKZ010010652">
    <property type="protein sequence ID" value="KAJ9574195.1"/>
    <property type="molecule type" value="Genomic_DNA"/>
</dbReference>
<sequence>QQRRVLVQPTELASSVNRSAHIACRAVWSLLIIKIIRDNIVCHGQARGKTHVQYSTCVSSLTMTVRVFGECIFDKRCLSYCMDTDSKEHPYNNC</sequence>
<evidence type="ECO:0000313" key="1">
    <source>
        <dbReference type="EMBL" id="KAJ9574195.1"/>
    </source>
</evidence>
<comment type="caution">
    <text evidence="1">The sequence shown here is derived from an EMBL/GenBank/DDBJ whole genome shotgun (WGS) entry which is preliminary data.</text>
</comment>
<reference evidence="1" key="2">
    <citation type="submission" date="2023-05" db="EMBL/GenBank/DDBJ databases">
        <authorList>
            <person name="Fouks B."/>
        </authorList>
    </citation>
    <scope>NUCLEOTIDE SEQUENCE</scope>
    <source>
        <strain evidence="1">Stay&amp;Tobe</strain>
        <tissue evidence="1">Testes</tissue>
    </source>
</reference>
<evidence type="ECO:0000313" key="2">
    <source>
        <dbReference type="Proteomes" id="UP001233999"/>
    </source>
</evidence>
<feature type="non-terminal residue" evidence="1">
    <location>
        <position position="94"/>
    </location>
</feature>
<feature type="non-terminal residue" evidence="1">
    <location>
        <position position="1"/>
    </location>
</feature>
<reference evidence="1" key="1">
    <citation type="journal article" date="2023" name="IScience">
        <title>Live-bearing cockroach genome reveals convergent evolutionary mechanisms linked to viviparity in insects and beyond.</title>
        <authorList>
            <person name="Fouks B."/>
            <person name="Harrison M.C."/>
            <person name="Mikhailova A.A."/>
            <person name="Marchal E."/>
            <person name="English S."/>
            <person name="Carruthers M."/>
            <person name="Jennings E.C."/>
            <person name="Chiamaka E.L."/>
            <person name="Frigard R.A."/>
            <person name="Pippel M."/>
            <person name="Attardo G.M."/>
            <person name="Benoit J.B."/>
            <person name="Bornberg-Bauer E."/>
            <person name="Tobe S.S."/>
        </authorList>
    </citation>
    <scope>NUCLEOTIDE SEQUENCE</scope>
    <source>
        <strain evidence="1">Stay&amp;Tobe</strain>
    </source>
</reference>
<organism evidence="1 2">
    <name type="scientific">Diploptera punctata</name>
    <name type="common">Pacific beetle cockroach</name>
    <dbReference type="NCBI Taxonomy" id="6984"/>
    <lineage>
        <taxon>Eukaryota</taxon>
        <taxon>Metazoa</taxon>
        <taxon>Ecdysozoa</taxon>
        <taxon>Arthropoda</taxon>
        <taxon>Hexapoda</taxon>
        <taxon>Insecta</taxon>
        <taxon>Pterygota</taxon>
        <taxon>Neoptera</taxon>
        <taxon>Polyneoptera</taxon>
        <taxon>Dictyoptera</taxon>
        <taxon>Blattodea</taxon>
        <taxon>Blaberoidea</taxon>
        <taxon>Blaberidae</taxon>
        <taxon>Diplopterinae</taxon>
        <taxon>Diploptera</taxon>
    </lineage>
</organism>
<dbReference type="AlphaFoldDB" id="A0AAD8E1R3"/>
<accession>A0AAD8E1R3</accession>
<protein>
    <submittedName>
        <fullName evidence="1">Uncharacterized protein</fullName>
    </submittedName>
</protein>
<proteinExistence type="predicted"/>
<gene>
    <name evidence="1" type="ORF">L9F63_008451</name>
</gene>